<keyword evidence="11" id="KW-1185">Reference proteome</keyword>
<dbReference type="Proteomes" id="UP000663828">
    <property type="component" value="Unassembled WGS sequence"/>
</dbReference>
<dbReference type="GO" id="GO:0005886">
    <property type="term" value="C:plasma membrane"/>
    <property type="evidence" value="ECO:0007669"/>
    <property type="project" value="TreeGrafter"/>
</dbReference>
<evidence type="ECO:0000259" key="9">
    <source>
        <dbReference type="PROSITE" id="PS50262"/>
    </source>
</evidence>
<comment type="subcellular location">
    <subcellularLocation>
        <location evidence="1">Membrane</location>
        <topology evidence="1">Multi-pass membrane protein</topology>
    </subcellularLocation>
</comment>
<dbReference type="InterPro" id="IPR017452">
    <property type="entry name" value="GPCR_Rhodpsn_7TM"/>
</dbReference>
<evidence type="ECO:0000256" key="4">
    <source>
        <dbReference type="ARBA" id="ARBA00023040"/>
    </source>
</evidence>
<keyword evidence="2 8" id="KW-0812">Transmembrane</keyword>
<organism evidence="10 11">
    <name type="scientific">Adineta ricciae</name>
    <name type="common">Rotifer</name>
    <dbReference type="NCBI Taxonomy" id="249248"/>
    <lineage>
        <taxon>Eukaryota</taxon>
        <taxon>Metazoa</taxon>
        <taxon>Spiralia</taxon>
        <taxon>Gnathifera</taxon>
        <taxon>Rotifera</taxon>
        <taxon>Eurotatoria</taxon>
        <taxon>Bdelloidea</taxon>
        <taxon>Adinetida</taxon>
        <taxon>Adinetidae</taxon>
        <taxon>Adineta</taxon>
    </lineage>
</organism>
<keyword evidence="7" id="KW-0807">Transducer</keyword>
<evidence type="ECO:0000256" key="6">
    <source>
        <dbReference type="ARBA" id="ARBA00023170"/>
    </source>
</evidence>
<evidence type="ECO:0000256" key="3">
    <source>
        <dbReference type="ARBA" id="ARBA00022989"/>
    </source>
</evidence>
<evidence type="ECO:0000256" key="1">
    <source>
        <dbReference type="ARBA" id="ARBA00004141"/>
    </source>
</evidence>
<dbReference type="Gene3D" id="1.20.1070.10">
    <property type="entry name" value="Rhodopsin 7-helix transmembrane proteins"/>
    <property type="match status" value="1"/>
</dbReference>
<keyword evidence="5 8" id="KW-0472">Membrane</keyword>
<dbReference type="EMBL" id="CAJNOR010002438">
    <property type="protein sequence ID" value="CAF1294315.1"/>
    <property type="molecule type" value="Genomic_DNA"/>
</dbReference>
<evidence type="ECO:0000256" key="7">
    <source>
        <dbReference type="ARBA" id="ARBA00023224"/>
    </source>
</evidence>
<feature type="transmembrane region" description="Helical" evidence="8">
    <location>
        <begin position="20"/>
        <end position="43"/>
    </location>
</feature>
<dbReference type="GO" id="GO:0004930">
    <property type="term" value="F:G protein-coupled receptor activity"/>
    <property type="evidence" value="ECO:0007669"/>
    <property type="project" value="UniProtKB-KW"/>
</dbReference>
<name>A0A815D0J8_ADIRI</name>
<evidence type="ECO:0000313" key="10">
    <source>
        <dbReference type="EMBL" id="CAF1294315.1"/>
    </source>
</evidence>
<evidence type="ECO:0000256" key="2">
    <source>
        <dbReference type="ARBA" id="ARBA00022692"/>
    </source>
</evidence>
<feature type="transmembrane region" description="Helical" evidence="8">
    <location>
        <begin position="55"/>
        <end position="77"/>
    </location>
</feature>
<gene>
    <name evidence="10" type="ORF">XAT740_LOCUS28510</name>
</gene>
<feature type="transmembrane region" description="Helical" evidence="8">
    <location>
        <begin position="135"/>
        <end position="157"/>
    </location>
</feature>
<feature type="domain" description="G-protein coupled receptors family 1 profile" evidence="9">
    <location>
        <begin position="35"/>
        <end position="292"/>
    </location>
</feature>
<keyword evidence="4" id="KW-0297">G-protein coupled receptor</keyword>
<proteinExistence type="predicted"/>
<feature type="transmembrane region" description="Helical" evidence="8">
    <location>
        <begin position="177"/>
        <end position="200"/>
    </location>
</feature>
<dbReference type="SUPFAM" id="SSF81321">
    <property type="entry name" value="Family A G protein-coupled receptor-like"/>
    <property type="match status" value="1"/>
</dbReference>
<feature type="transmembrane region" description="Helical" evidence="8">
    <location>
        <begin position="272"/>
        <end position="294"/>
    </location>
</feature>
<dbReference type="AlphaFoldDB" id="A0A815D0J8"/>
<reference evidence="10" key="1">
    <citation type="submission" date="2021-02" db="EMBL/GenBank/DDBJ databases">
        <authorList>
            <person name="Nowell W R."/>
        </authorList>
    </citation>
    <scope>NUCLEOTIDE SEQUENCE</scope>
</reference>
<dbReference type="PROSITE" id="PS50262">
    <property type="entry name" value="G_PROTEIN_RECEP_F1_2"/>
    <property type="match status" value="1"/>
</dbReference>
<dbReference type="InterPro" id="IPR000276">
    <property type="entry name" value="GPCR_Rhodpsn"/>
</dbReference>
<evidence type="ECO:0000256" key="5">
    <source>
        <dbReference type="ARBA" id="ARBA00023136"/>
    </source>
</evidence>
<dbReference type="Pfam" id="PF00001">
    <property type="entry name" value="7tm_1"/>
    <property type="match status" value="1"/>
</dbReference>
<evidence type="ECO:0000256" key="8">
    <source>
        <dbReference type="SAM" id="Phobius"/>
    </source>
</evidence>
<evidence type="ECO:0000313" key="11">
    <source>
        <dbReference type="Proteomes" id="UP000663828"/>
    </source>
</evidence>
<sequence>MSVSTPLPFTVAYSNIQQQLILYVYPVWLILGIGGGILNLIVFSRPKLRGSSCCIYFFAASTDHILTLITGIGPTIYTLNHSDPQIDSIVFCKIRGYLFQITLMLSRWFVAFACIDRYASSSDSVNLRHFASKRIAYRCVIAVLLVWSIVCSHRLIFYEIKANLCGIMTNSGAAIYHTLYVIIGGGILPTIIMIICAFLIRRNLDRKHKKRMHISAVEHRRNSLDHQVLILLSIQIICYIIFTTPQMCNLVYNAILNTIPNLCRETIALQRFLSFMAELMLYMFPVTSFCLYTLTSRTFRNELFTSFRLLPIFRSICTKIRIAPSASNAINGHDIPQPLPTLMVNQ</sequence>
<comment type="caution">
    <text evidence="10">The sequence shown here is derived from an EMBL/GenBank/DDBJ whole genome shotgun (WGS) entry which is preliminary data.</text>
</comment>
<accession>A0A815D0J8</accession>
<dbReference type="PANTHER" id="PTHR24243:SF233">
    <property type="entry name" value="THYROTROPIN-RELEASING HORMONE RECEPTOR"/>
    <property type="match status" value="1"/>
</dbReference>
<feature type="transmembrane region" description="Helical" evidence="8">
    <location>
        <begin position="228"/>
        <end position="252"/>
    </location>
</feature>
<keyword evidence="6" id="KW-0675">Receptor</keyword>
<keyword evidence="3 8" id="KW-1133">Transmembrane helix</keyword>
<feature type="transmembrane region" description="Helical" evidence="8">
    <location>
        <begin position="97"/>
        <end position="115"/>
    </location>
</feature>
<protein>
    <recommendedName>
        <fullName evidence="9">G-protein coupled receptors family 1 profile domain-containing protein</fullName>
    </recommendedName>
</protein>
<dbReference type="PANTHER" id="PTHR24243">
    <property type="entry name" value="G-PROTEIN COUPLED RECEPTOR"/>
    <property type="match status" value="1"/>
</dbReference>